<organism evidence="3 4">
    <name type="scientific">Cordylochernes scorpioides</name>
    <dbReference type="NCBI Taxonomy" id="51811"/>
    <lineage>
        <taxon>Eukaryota</taxon>
        <taxon>Metazoa</taxon>
        <taxon>Ecdysozoa</taxon>
        <taxon>Arthropoda</taxon>
        <taxon>Chelicerata</taxon>
        <taxon>Arachnida</taxon>
        <taxon>Pseudoscorpiones</taxon>
        <taxon>Cheliferoidea</taxon>
        <taxon>Chernetidae</taxon>
        <taxon>Cordylochernes</taxon>
    </lineage>
</organism>
<gene>
    <name evidence="3" type="ORF">LAZ67_1008343</name>
</gene>
<evidence type="ECO:0000313" key="3">
    <source>
        <dbReference type="EMBL" id="UYV62246.1"/>
    </source>
</evidence>
<evidence type="ECO:0000256" key="1">
    <source>
        <dbReference type="SAM" id="Coils"/>
    </source>
</evidence>
<dbReference type="Proteomes" id="UP001235939">
    <property type="component" value="Chromosome 01"/>
</dbReference>
<dbReference type="EMBL" id="CP092863">
    <property type="protein sequence ID" value="UYV62246.1"/>
    <property type="molecule type" value="Genomic_DNA"/>
</dbReference>
<accession>A0ABY6K019</accession>
<feature type="region of interest" description="Disordered" evidence="2">
    <location>
        <begin position="327"/>
        <end position="366"/>
    </location>
</feature>
<evidence type="ECO:0000313" key="4">
    <source>
        <dbReference type="Proteomes" id="UP001235939"/>
    </source>
</evidence>
<proteinExistence type="predicted"/>
<name>A0ABY6K019_9ARAC</name>
<protein>
    <submittedName>
        <fullName evidence="3">Uncharacterized protein</fullName>
    </submittedName>
</protein>
<feature type="compositionally biased region" description="Pro residues" evidence="2">
    <location>
        <begin position="330"/>
        <end position="348"/>
    </location>
</feature>
<keyword evidence="1" id="KW-0175">Coiled coil</keyword>
<sequence>MFPMLETLMGNISTFLNAKNPKMDAQKKILNLIQTDMNEFIKVLPENVENMAFNTKLDDLLKNQENIIENIQKNFEEKIDDLKKSTQDLISENNALIDEKLKILMEKSEKSYSAVLASNLPTAPTSIAQPKSSPNLIGKIVIESKLPENTNIVQFLKENISLSNLKIIRANAIPNKKGCTIEVPTMENKKSAQCGNQTRVLVVENQTVYPAFHRPPNTIVKFINENEHLRSKLTPKVPKGLRIKLCSFMYMLFIPFAGTDALGLGREEVLDLLSSRTKAQKHGPLLSPPQGDALAGLIKQILDLRPGAGSNIYKVLGQVKAELRTTPAAVPTPPLPAPRPAEPTPPAPQDMESSPAMATPPPPQSIHVEDTPDLTRWRSSLACPIVLLPILGKTLESMLSLDSRTTLSPTVSSTPINLDSGMGEVLWTSSSFSKLKFRSLYVPTNAASLSVSTSSRPLITCGTPLSLPSSLLLKRDSQAIKKVLKNHQRASSILSKSHC</sequence>
<feature type="coiled-coil region" evidence="1">
    <location>
        <begin position="54"/>
        <end position="99"/>
    </location>
</feature>
<reference evidence="3 4" key="1">
    <citation type="submission" date="2022-01" db="EMBL/GenBank/DDBJ databases">
        <title>A chromosomal length assembly of Cordylochernes scorpioides.</title>
        <authorList>
            <person name="Zeh D."/>
            <person name="Zeh J."/>
        </authorList>
    </citation>
    <scope>NUCLEOTIDE SEQUENCE [LARGE SCALE GENOMIC DNA]</scope>
    <source>
        <strain evidence="3">IN4F17</strain>
        <tissue evidence="3">Whole Body</tissue>
    </source>
</reference>
<keyword evidence="4" id="KW-1185">Reference proteome</keyword>
<evidence type="ECO:0000256" key="2">
    <source>
        <dbReference type="SAM" id="MobiDB-lite"/>
    </source>
</evidence>